<dbReference type="STRING" id="311333.SAMN05421664_0935"/>
<keyword evidence="2" id="KW-1185">Reference proteome</keyword>
<reference evidence="2" key="1">
    <citation type="submission" date="2016-10" db="EMBL/GenBank/DDBJ databases">
        <authorList>
            <person name="Varghese N."/>
            <person name="Submissions S."/>
        </authorList>
    </citation>
    <scope>NUCLEOTIDE SEQUENCE [LARGE SCALE GENOMIC DNA]</scope>
    <source>
        <strain evidence="2">DSM 17072</strain>
    </source>
</reference>
<sequence>MDNYKIAKIAKLPITNNNKPIILIAYNENGQSNWYLFTLDSSYKPISNIIIYTSEESDNGNSISTTFLSVKVIL</sequence>
<organism evidence="1 2">
    <name type="scientific">Chryseobacterium soldanellicola</name>
    <dbReference type="NCBI Taxonomy" id="311333"/>
    <lineage>
        <taxon>Bacteria</taxon>
        <taxon>Pseudomonadati</taxon>
        <taxon>Bacteroidota</taxon>
        <taxon>Flavobacteriia</taxon>
        <taxon>Flavobacteriales</taxon>
        <taxon>Weeksellaceae</taxon>
        <taxon>Chryseobacterium group</taxon>
        <taxon>Chryseobacterium</taxon>
    </lineage>
</organism>
<name>A0A1H0YTY2_9FLAO</name>
<protein>
    <submittedName>
        <fullName evidence="1">Uncharacterized protein</fullName>
    </submittedName>
</protein>
<dbReference type="EMBL" id="FNKL01000001">
    <property type="protein sequence ID" value="SDQ18548.1"/>
    <property type="molecule type" value="Genomic_DNA"/>
</dbReference>
<dbReference type="Proteomes" id="UP000199627">
    <property type="component" value="Unassembled WGS sequence"/>
</dbReference>
<evidence type="ECO:0000313" key="2">
    <source>
        <dbReference type="Proteomes" id="UP000199627"/>
    </source>
</evidence>
<dbReference type="AlphaFoldDB" id="A0A1H0YTY2"/>
<accession>A0A1H0YTY2</accession>
<evidence type="ECO:0000313" key="1">
    <source>
        <dbReference type="EMBL" id="SDQ18548.1"/>
    </source>
</evidence>
<proteinExistence type="predicted"/>
<gene>
    <name evidence="1" type="ORF">SAMN05421664_0935</name>
</gene>